<dbReference type="Proteomes" id="UP001239213">
    <property type="component" value="Unassembled WGS sequence"/>
</dbReference>
<sequence length="297" mass="33410">MSRLFSFVSRSLEGQFRRPLNLVCKGDRANSKLSWAGSKFSIPEHSSRGPCGRATDDVSYLGVLGVAENERQKQQDNGVPNRCRHLIPQSESDDSDEPGCPTLKEWLLAADDRRRASLRMHELHRGSCCLRYAGLRNFRLTHQVKSEPQTRVTETATLLLTLVLRKEFVKGRCMPRNRDNLDCGRDGTSRDERLTRRAICIRSSGCRGNILVGVATPVPLTGPANARSGIGMLDQGRETVDRTWKRVGIGGITEVPRLTEIRWMQWIKVGWASCLALERDPNQNQQQSGRGRDSMVR</sequence>
<accession>A0AAI9VGN3</accession>
<gene>
    <name evidence="2" type="ORF">CCUS01_15600</name>
</gene>
<evidence type="ECO:0000313" key="3">
    <source>
        <dbReference type="Proteomes" id="UP001239213"/>
    </source>
</evidence>
<keyword evidence="3" id="KW-1185">Reference proteome</keyword>
<reference evidence="2" key="1">
    <citation type="submission" date="2016-11" db="EMBL/GenBank/DDBJ databases">
        <title>The genome sequence of Colletotrichum cuscutae.</title>
        <authorList>
            <person name="Baroncelli R."/>
        </authorList>
    </citation>
    <scope>NUCLEOTIDE SEQUENCE</scope>
    <source>
        <strain evidence="2">IMI 304802</strain>
    </source>
</reference>
<comment type="caution">
    <text evidence="2">The sequence shown here is derived from an EMBL/GenBank/DDBJ whole genome shotgun (WGS) entry which is preliminary data.</text>
</comment>
<organism evidence="2 3">
    <name type="scientific">Colletotrichum cuscutae</name>
    <dbReference type="NCBI Taxonomy" id="1209917"/>
    <lineage>
        <taxon>Eukaryota</taxon>
        <taxon>Fungi</taxon>
        <taxon>Dikarya</taxon>
        <taxon>Ascomycota</taxon>
        <taxon>Pezizomycotina</taxon>
        <taxon>Sordariomycetes</taxon>
        <taxon>Hypocreomycetidae</taxon>
        <taxon>Glomerellales</taxon>
        <taxon>Glomerellaceae</taxon>
        <taxon>Colletotrichum</taxon>
        <taxon>Colletotrichum acutatum species complex</taxon>
    </lineage>
</organism>
<evidence type="ECO:0000256" key="1">
    <source>
        <dbReference type="SAM" id="MobiDB-lite"/>
    </source>
</evidence>
<dbReference type="AlphaFoldDB" id="A0AAI9VGN3"/>
<name>A0AAI9VGN3_9PEZI</name>
<proteinExistence type="predicted"/>
<dbReference type="EMBL" id="MPDP01000082">
    <property type="protein sequence ID" value="KAK1483899.1"/>
    <property type="molecule type" value="Genomic_DNA"/>
</dbReference>
<evidence type="ECO:0000313" key="2">
    <source>
        <dbReference type="EMBL" id="KAK1483899.1"/>
    </source>
</evidence>
<feature type="region of interest" description="Disordered" evidence="1">
    <location>
        <begin position="71"/>
        <end position="99"/>
    </location>
</feature>
<protein>
    <submittedName>
        <fullName evidence="2">Uncharacterized protein</fullName>
    </submittedName>
</protein>